<evidence type="ECO:0008006" key="4">
    <source>
        <dbReference type="Google" id="ProtNLM"/>
    </source>
</evidence>
<evidence type="ECO:0000313" key="2">
    <source>
        <dbReference type="EMBL" id="KAJ7621810.1"/>
    </source>
</evidence>
<accession>A0AAD7BIF2</accession>
<evidence type="ECO:0000256" key="1">
    <source>
        <dbReference type="SAM" id="SignalP"/>
    </source>
</evidence>
<feature type="chain" id="PRO_5042196264" description="F-box domain-containing protein" evidence="1">
    <location>
        <begin position="28"/>
        <end position="312"/>
    </location>
</feature>
<name>A0AAD7BIF2_MYCRO</name>
<evidence type="ECO:0000313" key="3">
    <source>
        <dbReference type="Proteomes" id="UP001221757"/>
    </source>
</evidence>
<dbReference type="Proteomes" id="UP001221757">
    <property type="component" value="Unassembled WGS sequence"/>
</dbReference>
<sequence>MPLPVAHLTHLALPTELLFNILAHVLAHSVHMVVVSPHDVEWHLGAHHTLSAVCFVFREIVRGISAKAFQFPGEDSEGLAPHVHNHLTALRALGAAIRHPDPAPSLASTLAISALDPAAPQLVQCYSLYITTVYLRTQAARSTPAVYTSTTAAIVAAVRTLAKVLYTHVKPRGAAAVLSAATADEAALSALGGAVVGRCGVLAGVLDELAAQQDSALALAFEHDEEPAQDAEAPKTKVEHAIRDIAAATPTSAHSSAPLPITHSLPLRQRRQRDADPLLLPAWLAQLPDVAATLQRLCAMAPALIGDDARRF</sequence>
<feature type="signal peptide" evidence="1">
    <location>
        <begin position="1"/>
        <end position="27"/>
    </location>
</feature>
<comment type="caution">
    <text evidence="2">The sequence shown here is derived from an EMBL/GenBank/DDBJ whole genome shotgun (WGS) entry which is preliminary data.</text>
</comment>
<proteinExistence type="predicted"/>
<keyword evidence="3" id="KW-1185">Reference proteome</keyword>
<dbReference type="EMBL" id="JARKIE010000663">
    <property type="protein sequence ID" value="KAJ7621810.1"/>
    <property type="molecule type" value="Genomic_DNA"/>
</dbReference>
<protein>
    <recommendedName>
        <fullName evidence="4">F-box domain-containing protein</fullName>
    </recommendedName>
</protein>
<gene>
    <name evidence="2" type="ORF">B0H17DRAFT_1219304</name>
</gene>
<keyword evidence="1" id="KW-0732">Signal</keyword>
<reference evidence="2" key="1">
    <citation type="submission" date="2023-03" db="EMBL/GenBank/DDBJ databases">
        <title>Massive genome expansion in bonnet fungi (Mycena s.s.) driven by repeated elements and novel gene families across ecological guilds.</title>
        <authorList>
            <consortium name="Lawrence Berkeley National Laboratory"/>
            <person name="Harder C.B."/>
            <person name="Miyauchi S."/>
            <person name="Viragh M."/>
            <person name="Kuo A."/>
            <person name="Thoen E."/>
            <person name="Andreopoulos B."/>
            <person name="Lu D."/>
            <person name="Skrede I."/>
            <person name="Drula E."/>
            <person name="Henrissat B."/>
            <person name="Morin E."/>
            <person name="Kohler A."/>
            <person name="Barry K."/>
            <person name="LaButti K."/>
            <person name="Morin E."/>
            <person name="Salamov A."/>
            <person name="Lipzen A."/>
            <person name="Mereny Z."/>
            <person name="Hegedus B."/>
            <person name="Baldrian P."/>
            <person name="Stursova M."/>
            <person name="Weitz H."/>
            <person name="Taylor A."/>
            <person name="Grigoriev I.V."/>
            <person name="Nagy L.G."/>
            <person name="Martin F."/>
            <person name="Kauserud H."/>
        </authorList>
    </citation>
    <scope>NUCLEOTIDE SEQUENCE</scope>
    <source>
        <strain evidence="2">CBHHK067</strain>
    </source>
</reference>
<organism evidence="2 3">
    <name type="scientific">Mycena rosella</name>
    <name type="common">Pink bonnet</name>
    <name type="synonym">Agaricus rosellus</name>
    <dbReference type="NCBI Taxonomy" id="1033263"/>
    <lineage>
        <taxon>Eukaryota</taxon>
        <taxon>Fungi</taxon>
        <taxon>Dikarya</taxon>
        <taxon>Basidiomycota</taxon>
        <taxon>Agaricomycotina</taxon>
        <taxon>Agaricomycetes</taxon>
        <taxon>Agaricomycetidae</taxon>
        <taxon>Agaricales</taxon>
        <taxon>Marasmiineae</taxon>
        <taxon>Mycenaceae</taxon>
        <taxon>Mycena</taxon>
    </lineage>
</organism>
<dbReference type="AlphaFoldDB" id="A0AAD7BIF2"/>